<dbReference type="EMBL" id="SIHJ01000006">
    <property type="protein sequence ID" value="TWT29766.1"/>
    <property type="molecule type" value="Genomic_DNA"/>
</dbReference>
<dbReference type="AlphaFoldDB" id="A0A5C5UU27"/>
<dbReference type="NCBIfam" id="TIGR02601">
    <property type="entry name" value="autotrns_rpt"/>
    <property type="match status" value="1"/>
</dbReference>
<accession>A0A5C5UU27</accession>
<dbReference type="PROSITE" id="PS00018">
    <property type="entry name" value="EF_HAND_1"/>
    <property type="match status" value="1"/>
</dbReference>
<feature type="signal peptide" evidence="2">
    <location>
        <begin position="1"/>
        <end position="25"/>
    </location>
</feature>
<dbReference type="OrthoDB" id="227068at2"/>
<name>A0A5C5UU27_9BACT</name>
<evidence type="ECO:0000256" key="2">
    <source>
        <dbReference type="SAM" id="SignalP"/>
    </source>
</evidence>
<dbReference type="Pfam" id="PF12951">
    <property type="entry name" value="PATR"/>
    <property type="match status" value="2"/>
</dbReference>
<evidence type="ECO:0000256" key="1">
    <source>
        <dbReference type="ARBA" id="ARBA00022729"/>
    </source>
</evidence>
<evidence type="ECO:0000313" key="4">
    <source>
        <dbReference type="Proteomes" id="UP000316714"/>
    </source>
</evidence>
<keyword evidence="1 2" id="KW-0732">Signal</keyword>
<dbReference type="RefSeq" id="WP_146568889.1">
    <property type="nucleotide sequence ID" value="NZ_SIHJ01000006.1"/>
</dbReference>
<dbReference type="Proteomes" id="UP000316714">
    <property type="component" value="Unassembled WGS sequence"/>
</dbReference>
<dbReference type="InterPro" id="IPR013425">
    <property type="entry name" value="Autotrns_rpt"/>
</dbReference>
<protein>
    <submittedName>
        <fullName evidence="3">Autotransporter-associated beta strand repeat protein</fullName>
    </submittedName>
</protein>
<evidence type="ECO:0000313" key="3">
    <source>
        <dbReference type="EMBL" id="TWT29766.1"/>
    </source>
</evidence>
<reference evidence="3 4" key="1">
    <citation type="submission" date="2019-02" db="EMBL/GenBank/DDBJ databases">
        <title>Deep-cultivation of Planctomycetes and their phenomic and genomic characterization uncovers novel biology.</title>
        <authorList>
            <person name="Wiegand S."/>
            <person name="Jogler M."/>
            <person name="Boedeker C."/>
            <person name="Pinto D."/>
            <person name="Vollmers J."/>
            <person name="Rivas-Marin E."/>
            <person name="Kohn T."/>
            <person name="Peeters S.H."/>
            <person name="Heuer A."/>
            <person name="Rast P."/>
            <person name="Oberbeckmann S."/>
            <person name="Bunk B."/>
            <person name="Jeske O."/>
            <person name="Meyerdierks A."/>
            <person name="Storesund J.E."/>
            <person name="Kallscheuer N."/>
            <person name="Luecker S."/>
            <person name="Lage O.M."/>
            <person name="Pohl T."/>
            <person name="Merkel B.J."/>
            <person name="Hornburger P."/>
            <person name="Mueller R.-W."/>
            <person name="Bruemmer F."/>
            <person name="Labrenz M."/>
            <person name="Spormann A.M."/>
            <person name="Op Den Camp H."/>
            <person name="Overmann J."/>
            <person name="Amann R."/>
            <person name="Jetten M.S.M."/>
            <person name="Mascher T."/>
            <person name="Medema M.H."/>
            <person name="Devos D.P."/>
            <person name="Kaster A.-K."/>
            <person name="Ovreas L."/>
            <person name="Rohde M."/>
            <person name="Galperin M.Y."/>
            <person name="Jogler C."/>
        </authorList>
    </citation>
    <scope>NUCLEOTIDE SEQUENCE [LARGE SCALE GENOMIC DNA]</scope>
    <source>
        <strain evidence="3 4">KOR34</strain>
    </source>
</reference>
<proteinExistence type="predicted"/>
<organism evidence="3 4">
    <name type="scientific">Posidoniimonas corsicana</name>
    <dbReference type="NCBI Taxonomy" id="1938618"/>
    <lineage>
        <taxon>Bacteria</taxon>
        <taxon>Pseudomonadati</taxon>
        <taxon>Planctomycetota</taxon>
        <taxon>Planctomycetia</taxon>
        <taxon>Pirellulales</taxon>
        <taxon>Lacipirellulaceae</taxon>
        <taxon>Posidoniimonas</taxon>
    </lineage>
</organism>
<sequence length="1063" mass="109406" precursor="true">MKRAITKTALITALGITLSTTPVQAQTTLAEFQWNNLSPSGPQDWTNPSNWLAPGVTSGNATYPDDPNHNNVDPDAVGPVAGANLSVALTSDLEVRLNSGDITISSLTLGVDGRTTTVSGPGRLLFEQDEPSIVVMIPDPDPEAEPGAMVDSYTCSFNCGNSLVMSTGSTSTNIISAVVGSTERIDFAGPRTLTLAGGFQEVAVDSMDDNVANNTAIRSHIGVYNPAVSIESQPRLLVTGQTVTVVDNLLNADMQPEDVPLYLGSGFTGTPELLNDENTEMGQGFPSGIIDLVGGITGGGRIRLGSESRSSDGQPLGTVVLYENSYTGSTVIDRGNVILRDDLAFGPSGSVRNGNPANSIGFNLIVEPGPEESGEGLERVIANNFSVPHDFTIKGQHSLKITGNAPASNSAGWVNLLPEGETFTLSGRLYTNENPQNTYTFDGSGRTVIQGQMANAANAFLDTVAAATTVFEKLGSGVLVVESSLNGNTNTFKAGNTNPNPDTILIDGGNLHFATVGDMGNVTGKVRSTGGAIGVDTGTIAAINDGSGNFASRFTTSDNGGLMLTNAADAAATLDFTTGNLAQFANMTVAAHEDGTTFTGTITPANNTYRLGGGSGTLTLAASKLAGAPNLVVTNGGDYRNPDGEDRVRLGMVRVTGVTNNALTTTVMGKYHRTLQDQAVADNVGPASLQYHGTTLAVESLADGASSLGSLTTASSLFIQGSTLRYEGAAGSSNRLFTVGTAGATLDASGAGAINLTNTSALAFDIAQSRTGDMDGFEGQVVYNISDTSDLVIGMGVSDSEGVLPAGTVITSVGTNRIGVSAEIDQSIFEENATITFTEIERTLALTGSNTGNNTLAAQIGNSSNGGVVAIEKSGAGKWVLSNAANNYTGDTTVEEGTLSLGAAFLNDMSSVELFSGAILDLNYTGSDVIDSLFFNESLMPAGTWGSLASSAANKRSWFTGLGILNVTNGAVIEGLPGDFNNDGMVDAADYTVWRDNLGQDDGALNGNGTGTGTVVQADYNLWRSNYGMSAPSLEAAAGVAPEPAALLLALTAMPLAVGRKRR</sequence>
<keyword evidence="4" id="KW-1185">Reference proteome</keyword>
<comment type="caution">
    <text evidence="3">The sequence shown here is derived from an EMBL/GenBank/DDBJ whole genome shotgun (WGS) entry which is preliminary data.</text>
</comment>
<feature type="chain" id="PRO_5022748100" evidence="2">
    <location>
        <begin position="26"/>
        <end position="1063"/>
    </location>
</feature>
<dbReference type="InterPro" id="IPR018247">
    <property type="entry name" value="EF_Hand_1_Ca_BS"/>
</dbReference>
<gene>
    <name evidence="3" type="ORF">KOR34_50840</name>
</gene>